<sequence>MEPEEIEQLRDEILKFLMALPGPETLKLKDLMDRLSSEMVETVADGNDVLFCGSDGKTIIKAVHFPRSVLGEDGPVILPSADPKVILAAFADEFVQGSLDEVRNVFADLEVREHQWEQFLNSLAAKVSRKHAESEEFDWDISRLN</sequence>
<protein>
    <submittedName>
        <fullName evidence="1">Uncharacterized protein</fullName>
    </submittedName>
</protein>
<dbReference type="EMBL" id="UINC01043774">
    <property type="protein sequence ID" value="SVB48274.1"/>
    <property type="molecule type" value="Genomic_DNA"/>
</dbReference>
<reference evidence="1" key="1">
    <citation type="submission" date="2018-05" db="EMBL/GenBank/DDBJ databases">
        <authorList>
            <person name="Lanie J.A."/>
            <person name="Ng W.-L."/>
            <person name="Kazmierczak K.M."/>
            <person name="Andrzejewski T.M."/>
            <person name="Davidsen T.M."/>
            <person name="Wayne K.J."/>
            <person name="Tettelin H."/>
            <person name="Glass J.I."/>
            <person name="Rusch D."/>
            <person name="Podicherti R."/>
            <person name="Tsui H.-C.T."/>
            <person name="Winkler M.E."/>
        </authorList>
    </citation>
    <scope>NUCLEOTIDE SEQUENCE</scope>
</reference>
<gene>
    <name evidence="1" type="ORF">METZ01_LOCUS201128</name>
</gene>
<proteinExistence type="predicted"/>
<evidence type="ECO:0000313" key="1">
    <source>
        <dbReference type="EMBL" id="SVB48274.1"/>
    </source>
</evidence>
<name>A0A382EDZ4_9ZZZZ</name>
<dbReference type="AlphaFoldDB" id="A0A382EDZ4"/>
<organism evidence="1">
    <name type="scientific">marine metagenome</name>
    <dbReference type="NCBI Taxonomy" id="408172"/>
    <lineage>
        <taxon>unclassified sequences</taxon>
        <taxon>metagenomes</taxon>
        <taxon>ecological metagenomes</taxon>
    </lineage>
</organism>
<accession>A0A382EDZ4</accession>